<feature type="compositionally biased region" description="Low complexity" evidence="1">
    <location>
        <begin position="889"/>
        <end position="914"/>
    </location>
</feature>
<dbReference type="eggNOG" id="COG4995">
    <property type="taxonomic scope" value="Bacteria"/>
</dbReference>
<keyword evidence="4" id="KW-1185">Reference proteome</keyword>
<protein>
    <submittedName>
        <fullName evidence="3">Filamentous hemagglutinin family N-terminal domain protein</fullName>
    </submittedName>
</protein>
<feature type="compositionally biased region" description="Pro residues" evidence="1">
    <location>
        <begin position="618"/>
        <end position="662"/>
    </location>
</feature>
<feature type="compositionally biased region" description="Low complexity" evidence="1">
    <location>
        <begin position="730"/>
        <end position="874"/>
    </location>
</feature>
<dbReference type="SUPFAM" id="SSF51126">
    <property type="entry name" value="Pectin lyase-like"/>
    <property type="match status" value="1"/>
</dbReference>
<name>K9WCW1_9CYAN</name>
<dbReference type="InterPro" id="IPR024983">
    <property type="entry name" value="CHAT_dom"/>
</dbReference>
<dbReference type="PATRIC" id="fig|1173027.3.peg.1673"/>
<accession>K9WCW1</accession>
<feature type="region of interest" description="Disordered" evidence="1">
    <location>
        <begin position="598"/>
        <end position="994"/>
    </location>
</feature>
<feature type="compositionally biased region" description="Polar residues" evidence="1">
    <location>
        <begin position="598"/>
        <end position="609"/>
    </location>
</feature>
<dbReference type="Pfam" id="PF05860">
    <property type="entry name" value="TPS"/>
    <property type="match status" value="1"/>
</dbReference>
<dbReference type="STRING" id="1173027.Mic7113_1506"/>
<dbReference type="Gene3D" id="2.160.20.10">
    <property type="entry name" value="Single-stranded right-handed beta-helix, Pectin lyase-like"/>
    <property type="match status" value="1"/>
</dbReference>
<evidence type="ECO:0000313" key="3">
    <source>
        <dbReference type="EMBL" id="AFZ17382.1"/>
    </source>
</evidence>
<gene>
    <name evidence="3" type="ORF">Mic7113_1506</name>
</gene>
<dbReference type="InterPro" id="IPR008638">
    <property type="entry name" value="FhaB/CdiA-like_TPS"/>
</dbReference>
<organism evidence="3 4">
    <name type="scientific">Allocoleopsis franciscana PCC 7113</name>
    <dbReference type="NCBI Taxonomy" id="1173027"/>
    <lineage>
        <taxon>Bacteria</taxon>
        <taxon>Bacillati</taxon>
        <taxon>Cyanobacteriota</taxon>
        <taxon>Cyanophyceae</taxon>
        <taxon>Coleofasciculales</taxon>
        <taxon>Coleofasciculaceae</taxon>
        <taxon>Allocoleopsis</taxon>
        <taxon>Allocoleopsis franciscana</taxon>
    </lineage>
</organism>
<evidence type="ECO:0000313" key="4">
    <source>
        <dbReference type="Proteomes" id="UP000010471"/>
    </source>
</evidence>
<dbReference type="HOGENOM" id="CLU_001178_0_0_3"/>
<dbReference type="KEGG" id="mic:Mic7113_1506"/>
<dbReference type="InterPro" id="IPR011050">
    <property type="entry name" value="Pectin_lyase_fold/virulence"/>
</dbReference>
<dbReference type="Pfam" id="PF12770">
    <property type="entry name" value="CHAT"/>
    <property type="match status" value="1"/>
</dbReference>
<dbReference type="Proteomes" id="UP000010471">
    <property type="component" value="Chromosome"/>
</dbReference>
<dbReference type="SMART" id="SM00912">
    <property type="entry name" value="Haemagg_act"/>
    <property type="match status" value="1"/>
</dbReference>
<evidence type="ECO:0000256" key="1">
    <source>
        <dbReference type="SAM" id="MobiDB-lite"/>
    </source>
</evidence>
<feature type="compositionally biased region" description="Low complexity" evidence="1">
    <location>
        <begin position="921"/>
        <end position="958"/>
    </location>
</feature>
<feature type="compositionally biased region" description="Low complexity" evidence="1">
    <location>
        <begin position="967"/>
        <end position="977"/>
    </location>
</feature>
<feature type="domain" description="Filamentous haemagglutinin FhaB/tRNA nuclease CdiA-like TPS" evidence="2">
    <location>
        <begin position="67"/>
        <end position="181"/>
    </location>
</feature>
<dbReference type="EMBL" id="CP003630">
    <property type="protein sequence ID" value="AFZ17382.1"/>
    <property type="molecule type" value="Genomic_DNA"/>
</dbReference>
<evidence type="ECO:0000259" key="2">
    <source>
        <dbReference type="SMART" id="SM00912"/>
    </source>
</evidence>
<feature type="compositionally biased region" description="Low complexity" evidence="1">
    <location>
        <begin position="663"/>
        <end position="675"/>
    </location>
</feature>
<dbReference type="NCBIfam" id="TIGR01901">
    <property type="entry name" value="adhes_NPXG"/>
    <property type="match status" value="1"/>
</dbReference>
<proteinExistence type="predicted"/>
<dbReference type="eggNOG" id="COG3210">
    <property type="taxonomic scope" value="Bacteria"/>
</dbReference>
<sequence>MFTVSGWLVTNPAKRKDPMISKGQPLCPLGIKVNWVHKAKNIGLSLLPWVVCLMCPWNIAQAQSIVPASDGTGTIVTPNNNPQQFDIQGGTQSGANLFHSFSQFGLDQGQIANFLSNPTIQNILTRVTGGSASYINGLIQVTGGSSNLYIMNPAGIVFGPNASLNVPASFTATTATGIGLDNNQLFSATEPNNYATLVGQPSNFNFATSQTPGAVVNMGQLSVSQGNNLSLVGGTVVSTGQLNAPGGQINITAVPGQSTVLLSAPGNVLSLEVPASEVSTITPSTLPQLLTGSGQSTGLAVNSSGQVELTGSNIPIHNGDVVIKGSVTAQTATVSAQNNLILVESQLQTTGDLNLLAQNTVMVRDTATNPFLAQAGGNLYIQGNYEIDILALNTPYIPPFQSGGNLSFVSDGIISFDSHSQSGGSILFHNLSGGPANVYSYYDPIITSGGNIALGNYTGAALKVDSGGTITAGDITITQPDTLSIPTTDPDYVILTTTPSLILKAAGSINVGNINTSDQSVGDAGHVRLTAQGNITTGDINARDLGAGNAGSVSLLSAGGNIQVENVNTTNLNAGNSGSITMIGAGTVTHGELNWNNFGTGNQASSPVIMQNLGGTNTPPPTGGTTTPPPGGTTPPPGGTTTPPPTGGTTTPPPGGTTPPPGGTTTPTPTGGTTTPTPPGGTTTPPPTGGTTTPPPGGTTPPPGGTTTPPPTGGTTTPPPGGTTTPTPPGGTTTPTPPGGTTTPTPTGGTTTPTPTGGTTTPTPTGGTTTPTPTGGTTTPTPTGGTTTPTPTGGTTTPTPTGGTTTPTPTGGTTTPTPTGGTTTPTPTGGTTTPTPTGGTTTPTPTGGTTTPTPTPTGGSKTTPSSGSTTTTSGDSITTPAGGSKDNASGGSTNSTSNTCLSCTSTDSTVTTPSGIANHQSSATTSTTSRSSTVATSDGSTPNSPNSGGANNPSGQGNTNHVHLGGTSDSPTTSSSPQQLVGNSSSSEVKPNLVSSLEEPLTNQFEQYFGHPDKTPTVTLADARNILRKVEKATGVKPALIYATFVPQRIVANGVSNVSTPDQNSNLETPNSSYQLELVLVTGEGEPIRRQVTGATRENVLQVVYQFQSEVTNAQSGRDYEAPSKQLYQWLIAPLDAEIKARGIQNLSFIMDSGLRSLPIAALYDGQQFLVEKYSLGLMPSLSLITDTNYKSIKDLQVLAMGASKFPEKSPLPAVPVELSLITPSLWQGKAFLNDNFTLANLKEQREQKPFGLIHLATHATFRAGAPGNSYIEFWDTKLQLDQLPGLGWGNPPVELLVLSACKTALGDQQAELGFAGLAVQAGVKSAIASLWSVSDEGTLALMTQLYQQLKVSPIKAGALQQAQIAMLRGQVSLKEGKLFSGKETVPLPPELVKLGTRNLTHPYFWAGFTMIGSPW</sequence>
<reference evidence="3 4" key="1">
    <citation type="submission" date="2012-06" db="EMBL/GenBank/DDBJ databases">
        <title>Finished chromosome of genome of Microcoleus sp. PCC 7113.</title>
        <authorList>
            <consortium name="US DOE Joint Genome Institute"/>
            <person name="Gugger M."/>
            <person name="Coursin T."/>
            <person name="Rippka R."/>
            <person name="Tandeau De Marsac N."/>
            <person name="Huntemann M."/>
            <person name="Wei C.-L."/>
            <person name="Han J."/>
            <person name="Detter J.C."/>
            <person name="Han C."/>
            <person name="Tapia R."/>
            <person name="Chen A."/>
            <person name="Kyrpides N."/>
            <person name="Mavromatis K."/>
            <person name="Markowitz V."/>
            <person name="Szeto E."/>
            <person name="Ivanova N."/>
            <person name="Pagani I."/>
            <person name="Pati A."/>
            <person name="Goodwin L."/>
            <person name="Nordberg H.P."/>
            <person name="Cantor M.N."/>
            <person name="Hua S.X."/>
            <person name="Woyke T."/>
            <person name="Kerfeld C.A."/>
        </authorList>
    </citation>
    <scope>NUCLEOTIDE SEQUENCE [LARGE SCALE GENOMIC DNA]</scope>
    <source>
        <strain evidence="3 4">PCC 7113</strain>
    </source>
</reference>
<feature type="compositionally biased region" description="Pro residues" evidence="1">
    <location>
        <begin position="676"/>
        <end position="729"/>
    </location>
</feature>
<feature type="compositionally biased region" description="Polar residues" evidence="1">
    <location>
        <begin position="978"/>
        <end position="994"/>
    </location>
</feature>
<dbReference type="InterPro" id="IPR012334">
    <property type="entry name" value="Pectin_lyas_fold"/>
</dbReference>